<dbReference type="GO" id="GO:0005829">
    <property type="term" value="C:cytosol"/>
    <property type="evidence" value="ECO:0007669"/>
    <property type="project" value="TreeGrafter"/>
</dbReference>
<evidence type="ECO:0000259" key="3">
    <source>
        <dbReference type="Pfam" id="PF02525"/>
    </source>
</evidence>
<comment type="similarity">
    <text evidence="1">Belongs to the NAD(P)H dehydrogenase (quinone) family.</text>
</comment>
<accession>A0A0F9BGS2</accession>
<dbReference type="Pfam" id="PF02525">
    <property type="entry name" value="Flavodoxin_2"/>
    <property type="match status" value="1"/>
</dbReference>
<dbReference type="InterPro" id="IPR029039">
    <property type="entry name" value="Flavoprotein-like_sf"/>
</dbReference>
<protein>
    <recommendedName>
        <fullName evidence="3">Flavodoxin-like fold domain-containing protein</fullName>
    </recommendedName>
</protein>
<evidence type="ECO:0000313" key="4">
    <source>
        <dbReference type="EMBL" id="KKL20975.1"/>
    </source>
</evidence>
<reference evidence="4" key="1">
    <citation type="journal article" date="2015" name="Nature">
        <title>Complex archaea that bridge the gap between prokaryotes and eukaryotes.</title>
        <authorList>
            <person name="Spang A."/>
            <person name="Saw J.H."/>
            <person name="Jorgensen S.L."/>
            <person name="Zaremba-Niedzwiedzka K."/>
            <person name="Martijn J."/>
            <person name="Lind A.E."/>
            <person name="van Eijk R."/>
            <person name="Schleper C."/>
            <person name="Guy L."/>
            <person name="Ettema T.J."/>
        </authorList>
    </citation>
    <scope>NUCLEOTIDE SEQUENCE</scope>
</reference>
<proteinExistence type="inferred from homology"/>
<dbReference type="SUPFAM" id="SSF52218">
    <property type="entry name" value="Flavoproteins"/>
    <property type="match status" value="1"/>
</dbReference>
<comment type="caution">
    <text evidence="4">The sequence shown here is derived from an EMBL/GenBank/DDBJ whole genome shotgun (WGS) entry which is preliminary data.</text>
</comment>
<dbReference type="PANTHER" id="PTHR10204">
    <property type="entry name" value="NAD P H OXIDOREDUCTASE-RELATED"/>
    <property type="match status" value="1"/>
</dbReference>
<dbReference type="PANTHER" id="PTHR10204:SF34">
    <property type="entry name" value="NAD(P)H DEHYDROGENASE [QUINONE] 1 ISOFORM 1"/>
    <property type="match status" value="1"/>
</dbReference>
<dbReference type="GO" id="GO:0003955">
    <property type="term" value="F:NAD(P)H dehydrogenase (quinone) activity"/>
    <property type="evidence" value="ECO:0007669"/>
    <property type="project" value="TreeGrafter"/>
</dbReference>
<dbReference type="EMBL" id="LAZR01037898">
    <property type="protein sequence ID" value="KKL20975.1"/>
    <property type="molecule type" value="Genomic_DNA"/>
</dbReference>
<dbReference type="AlphaFoldDB" id="A0A0F9BGS2"/>
<feature type="domain" description="Flavodoxin-like fold" evidence="3">
    <location>
        <begin position="3"/>
        <end position="185"/>
    </location>
</feature>
<dbReference type="InterPro" id="IPR051545">
    <property type="entry name" value="NAD(P)H_dehydrogenase_qn"/>
</dbReference>
<dbReference type="InterPro" id="IPR003680">
    <property type="entry name" value="Flavodoxin_fold"/>
</dbReference>
<evidence type="ECO:0000256" key="1">
    <source>
        <dbReference type="ARBA" id="ARBA00006252"/>
    </source>
</evidence>
<name>A0A0F9BGS2_9ZZZZ</name>
<organism evidence="4">
    <name type="scientific">marine sediment metagenome</name>
    <dbReference type="NCBI Taxonomy" id="412755"/>
    <lineage>
        <taxon>unclassified sequences</taxon>
        <taxon>metagenomes</taxon>
        <taxon>ecological metagenomes</taxon>
    </lineage>
</organism>
<evidence type="ECO:0000256" key="2">
    <source>
        <dbReference type="ARBA" id="ARBA00023002"/>
    </source>
</evidence>
<dbReference type="Gene3D" id="3.40.50.360">
    <property type="match status" value="1"/>
</dbReference>
<gene>
    <name evidence="4" type="ORF">LCGC14_2450110</name>
</gene>
<sequence>MKKNILVIDANPKSSSFCGSLGTAYIASCHSGSDVHYLSLNTMQFNPDLSEGYSSEQRLEPDLVEFQAKLQWAEHIVLFIPVWWGGLPAKFKGLIDRTFLSGFAFRYQPNKTIPDKLLKGRTAEVVLTLDTPPFYYRYFQGDSVTKQLKHTILGFCGIKVVSMTYIGPIISSTTEQRAKWLKQIAKMAMK</sequence>
<keyword evidence="2" id="KW-0560">Oxidoreductase</keyword>